<keyword evidence="1" id="KW-1133">Transmembrane helix</keyword>
<dbReference type="InterPro" id="IPR010540">
    <property type="entry name" value="CmpB_TMEM229"/>
</dbReference>
<evidence type="ECO:0008006" key="4">
    <source>
        <dbReference type="Google" id="ProtNLM"/>
    </source>
</evidence>
<evidence type="ECO:0000256" key="1">
    <source>
        <dbReference type="SAM" id="Phobius"/>
    </source>
</evidence>
<dbReference type="EMBL" id="CP035945">
    <property type="protein sequence ID" value="QBE98105.1"/>
    <property type="molecule type" value="Genomic_DNA"/>
</dbReference>
<keyword evidence="1" id="KW-0472">Membrane</keyword>
<proteinExistence type="predicted"/>
<name>A0A4P6M234_9FIRM</name>
<protein>
    <recommendedName>
        <fullName evidence="4">ABC transporter permease</fullName>
    </recommendedName>
</protein>
<dbReference type="Pfam" id="PF06541">
    <property type="entry name" value="ABC_trans_CmpB"/>
    <property type="match status" value="1"/>
</dbReference>
<feature type="transmembrane region" description="Helical" evidence="1">
    <location>
        <begin position="119"/>
        <end position="139"/>
    </location>
</feature>
<dbReference type="AlphaFoldDB" id="A0A4P6M234"/>
<feature type="transmembrane region" description="Helical" evidence="1">
    <location>
        <begin position="48"/>
        <end position="70"/>
    </location>
</feature>
<keyword evidence="1" id="KW-0812">Transmembrane</keyword>
<dbReference type="KEGG" id="bpro:PMF13cell1_03671"/>
<organism evidence="2 3">
    <name type="scientific">Blautia producta</name>
    <dbReference type="NCBI Taxonomy" id="33035"/>
    <lineage>
        <taxon>Bacteria</taxon>
        <taxon>Bacillati</taxon>
        <taxon>Bacillota</taxon>
        <taxon>Clostridia</taxon>
        <taxon>Lachnospirales</taxon>
        <taxon>Lachnospiraceae</taxon>
        <taxon>Blautia</taxon>
    </lineage>
</organism>
<dbReference type="RefSeq" id="WP_130181648.1">
    <property type="nucleotide sequence ID" value="NZ_CP035945.1"/>
</dbReference>
<reference evidence="2 3" key="1">
    <citation type="submission" date="2019-01" db="EMBL/GenBank/DDBJ databases">
        <title>PMF-metabolizing Aryl O-demethylase.</title>
        <authorList>
            <person name="Kim M."/>
        </authorList>
    </citation>
    <scope>NUCLEOTIDE SEQUENCE [LARGE SCALE GENOMIC DNA]</scope>
    <source>
        <strain evidence="2 3">PMF1</strain>
    </source>
</reference>
<sequence>MKQKLIDAHTNYSNMFWLFMIGNVLGVILEGIWCFVRDGHWETHVVTIWGPFCLIYGVGAVGGYLVSALLSDKKILTQFVAFAAIGTVVEYVSSMLLEYGLHMRAWDYSRHFGNIAGRVSLQMALIWGVLGVMFSYFLVPQLQKLFVLLQGRLWKAATVCMTVFMSINITLTAVCLVRWKNRHEGVPPRNYMETFIDESYPDPAMEKRFCEWSFLDEESRVGVNGCS</sequence>
<accession>A0A4P6M234</accession>
<feature type="transmembrane region" description="Helical" evidence="1">
    <location>
        <begin position="154"/>
        <end position="179"/>
    </location>
</feature>
<evidence type="ECO:0000313" key="3">
    <source>
        <dbReference type="Proteomes" id="UP000289794"/>
    </source>
</evidence>
<evidence type="ECO:0000313" key="2">
    <source>
        <dbReference type="EMBL" id="QBE98105.1"/>
    </source>
</evidence>
<feature type="transmembrane region" description="Helical" evidence="1">
    <location>
        <begin position="15"/>
        <end position="36"/>
    </location>
</feature>
<dbReference type="Proteomes" id="UP000289794">
    <property type="component" value="Chromosome"/>
</dbReference>
<gene>
    <name evidence="2" type="ORF">PMF13cell1_03671</name>
</gene>
<feature type="transmembrane region" description="Helical" evidence="1">
    <location>
        <begin position="76"/>
        <end position="99"/>
    </location>
</feature>